<dbReference type="OrthoDB" id="1431934at2759"/>
<evidence type="ECO:0000259" key="1">
    <source>
        <dbReference type="Pfam" id="PF17978"/>
    </source>
</evidence>
<dbReference type="GO" id="GO:0004842">
    <property type="term" value="F:ubiquitin-protein transferase activity"/>
    <property type="evidence" value="ECO:0007669"/>
    <property type="project" value="InterPro"/>
</dbReference>
<sequence length="301" mass="32738">MHHQFRCCRQGKSRGCDVLLSPERGAGEWVLSARRSRRARRVCFSEDLFDRRPVPRRYGGFTETFCRPGSQESGARGMGWVVRDGLLSPECYGLFCQLNWTVTGCPANEVEDPGNTCAVWQSAVLLQRPLSVAQCNDALSAFRKGGIDGRWIKAHAASAGCVNSLIKEVHHFRTLGDEQYERYQRYAAEECVLQMGGVLCPAPDCGAGLLPENGQRRIRCQSIGGLGCGPPKQTHHGVSEINRASSRGICLLPGPDRFPGGISQGGAVAFLQYCDVMVSRQDGARGGGVEMRFSPGSGGCR</sequence>
<reference evidence="2" key="1">
    <citation type="journal article" date="2023" name="Science">
        <title>Genome structures resolve the early diversification of teleost fishes.</title>
        <authorList>
            <person name="Parey E."/>
            <person name="Louis A."/>
            <person name="Montfort J."/>
            <person name="Bouchez O."/>
            <person name="Roques C."/>
            <person name="Iampietro C."/>
            <person name="Lluch J."/>
            <person name="Castinel A."/>
            <person name="Donnadieu C."/>
            <person name="Desvignes T."/>
            <person name="Floi Bucao C."/>
            <person name="Jouanno E."/>
            <person name="Wen M."/>
            <person name="Mejri S."/>
            <person name="Dirks R."/>
            <person name="Jansen H."/>
            <person name="Henkel C."/>
            <person name="Chen W.J."/>
            <person name="Zahm M."/>
            <person name="Cabau C."/>
            <person name="Klopp C."/>
            <person name="Thompson A.W."/>
            <person name="Robinson-Rechavi M."/>
            <person name="Braasch I."/>
            <person name="Lecointre G."/>
            <person name="Bobe J."/>
            <person name="Postlethwait J.H."/>
            <person name="Berthelot C."/>
            <person name="Roest Crollius H."/>
            <person name="Guiguen Y."/>
        </authorList>
    </citation>
    <scope>NUCLEOTIDE SEQUENCE</scope>
    <source>
        <strain evidence="2">WJC10195</strain>
    </source>
</reference>
<feature type="domain" description="RING/Ubox-like zinc-binding" evidence="1">
    <location>
        <begin position="157"/>
        <end position="186"/>
    </location>
</feature>
<gene>
    <name evidence="2" type="ORF">SKAU_G00159960</name>
</gene>
<evidence type="ECO:0000313" key="3">
    <source>
        <dbReference type="Proteomes" id="UP001152622"/>
    </source>
</evidence>
<dbReference type="InterPro" id="IPR047534">
    <property type="entry name" value="BRcat_RBR_parkin"/>
</dbReference>
<comment type="caution">
    <text evidence="2">The sequence shown here is derived from an EMBL/GenBank/DDBJ whole genome shotgun (WGS) entry which is preliminary data.</text>
</comment>
<accession>A0A9Q1FIF6</accession>
<keyword evidence="3" id="KW-1185">Reference proteome</keyword>
<dbReference type="InterPro" id="IPR003977">
    <property type="entry name" value="Parkin"/>
</dbReference>
<name>A0A9Q1FIF6_SYNKA</name>
<dbReference type="GO" id="GO:0005739">
    <property type="term" value="C:mitochondrion"/>
    <property type="evidence" value="ECO:0007669"/>
    <property type="project" value="InterPro"/>
</dbReference>
<dbReference type="Proteomes" id="UP001152622">
    <property type="component" value="Chromosome 5"/>
</dbReference>
<organism evidence="2 3">
    <name type="scientific">Synaphobranchus kaupii</name>
    <name type="common">Kaup's arrowtooth eel</name>
    <dbReference type="NCBI Taxonomy" id="118154"/>
    <lineage>
        <taxon>Eukaryota</taxon>
        <taxon>Metazoa</taxon>
        <taxon>Chordata</taxon>
        <taxon>Craniata</taxon>
        <taxon>Vertebrata</taxon>
        <taxon>Euteleostomi</taxon>
        <taxon>Actinopterygii</taxon>
        <taxon>Neopterygii</taxon>
        <taxon>Teleostei</taxon>
        <taxon>Anguilliformes</taxon>
        <taxon>Synaphobranchidae</taxon>
        <taxon>Synaphobranchus</taxon>
    </lineage>
</organism>
<dbReference type="CDD" id="cd20340">
    <property type="entry name" value="BRcat_RBR_parkin"/>
    <property type="match status" value="1"/>
</dbReference>
<dbReference type="PRINTS" id="PR01475">
    <property type="entry name" value="PARKIN"/>
</dbReference>
<dbReference type="Pfam" id="PF17978">
    <property type="entry name" value="zf-RING_14"/>
    <property type="match status" value="1"/>
</dbReference>
<proteinExistence type="predicted"/>
<dbReference type="InterPro" id="IPR041170">
    <property type="entry name" value="Znf-RING_14"/>
</dbReference>
<protein>
    <recommendedName>
        <fullName evidence="1">RING/Ubox-like zinc-binding domain-containing protein</fullName>
    </recommendedName>
</protein>
<dbReference type="Gene3D" id="2.20.25.20">
    <property type="match status" value="1"/>
</dbReference>
<dbReference type="EMBL" id="JAINUF010000005">
    <property type="protein sequence ID" value="KAJ8359471.1"/>
    <property type="molecule type" value="Genomic_DNA"/>
</dbReference>
<dbReference type="GO" id="GO:0005829">
    <property type="term" value="C:cytosol"/>
    <property type="evidence" value="ECO:0007669"/>
    <property type="project" value="InterPro"/>
</dbReference>
<evidence type="ECO:0000313" key="2">
    <source>
        <dbReference type="EMBL" id="KAJ8359471.1"/>
    </source>
</evidence>
<dbReference type="AlphaFoldDB" id="A0A9Q1FIF6"/>